<sequence>MTIIACLHAARSNIEVFEQALNTLDYDDVQLLHRVEADLFAQTQDEQGVTPDIIAATRRAIEELCQQADAVIVTCTTLGVAVWEAAFSKPVLRVDATLAKVASRYHGTILVLCTAQSTLAATTDLFSAFIPGDRLYVELVPRAWAWFNAGDIEGYHQQIADYIQQRPECALGCIVLAQASMSGAEKRVNSTLAVLTVPQVSLQAALEAVL</sequence>
<dbReference type="RefSeq" id="WP_062743328.1">
    <property type="nucleotide sequence ID" value="NZ_CP022725.1"/>
</dbReference>
<dbReference type="InterPro" id="IPR015942">
    <property type="entry name" value="Asp/Glu/hydantoin_racemase"/>
</dbReference>
<dbReference type="GeneID" id="67476816"/>
<comment type="caution">
    <text evidence="2">The sequence shown here is derived from an EMBL/GenBank/DDBJ whole genome shotgun (WGS) entry which is preliminary data.</text>
</comment>
<dbReference type="OrthoDB" id="6497321at2"/>
<proteinExistence type="predicted"/>
<organism evidence="2 3">
    <name type="scientific">Erwinia persicina</name>
    <dbReference type="NCBI Taxonomy" id="55211"/>
    <lineage>
        <taxon>Bacteria</taxon>
        <taxon>Pseudomonadati</taxon>
        <taxon>Pseudomonadota</taxon>
        <taxon>Gammaproteobacteria</taxon>
        <taxon>Enterobacterales</taxon>
        <taxon>Erwiniaceae</taxon>
        <taxon>Erwinia</taxon>
    </lineage>
</organism>
<dbReference type="EMBL" id="JACYNN010000001">
    <property type="protein sequence ID" value="MBD8105153.1"/>
    <property type="molecule type" value="Genomic_DNA"/>
</dbReference>
<accession>A0A3S7S3F3</accession>
<dbReference type="AlphaFoldDB" id="A0A3S7S3F3"/>
<keyword evidence="4" id="KW-1185">Reference proteome</keyword>
<dbReference type="EMBL" id="QGAC01000001">
    <property type="protein sequence ID" value="TKJ95141.1"/>
    <property type="molecule type" value="Genomic_DNA"/>
</dbReference>
<reference evidence="1 4" key="2">
    <citation type="journal article" date="2020" name="FEMS Microbiol. Ecol.">
        <title>Temporal dynamics of bacterial communities during seed development and maturation.</title>
        <authorList>
            <person name="Chesneau G."/>
            <person name="Torres-Cortes G."/>
            <person name="Briand M."/>
            <person name="Darrasse A."/>
            <person name="Preveaux A."/>
            <person name="Marais C."/>
            <person name="Jacques M.A."/>
            <person name="Shade A."/>
            <person name="Barret M."/>
        </authorList>
    </citation>
    <scope>NUCLEOTIDE SEQUENCE [LARGE SCALE GENOMIC DNA]</scope>
    <source>
        <strain evidence="1 4">CFBP13732</strain>
    </source>
</reference>
<evidence type="ECO:0000313" key="1">
    <source>
        <dbReference type="EMBL" id="MBD8105153.1"/>
    </source>
</evidence>
<dbReference type="KEGG" id="epe:CI789_08300"/>
<name>A0A3S7S3F3_9GAMM</name>
<dbReference type="Pfam" id="PF01177">
    <property type="entry name" value="Asp_Glu_race"/>
    <property type="match status" value="1"/>
</dbReference>
<reference evidence="2 3" key="1">
    <citation type="journal article" date="2019" name="Sci. Rep.">
        <title>Differences in resource use lead to coexistence of seed-transmitted microbial populations.</title>
        <authorList>
            <person name="Torres-Cortes G."/>
            <person name="Garcia B.J."/>
            <person name="Compant S."/>
            <person name="Rezki S."/>
            <person name="Jones P."/>
            <person name="Preveaux A."/>
            <person name="Briand M."/>
            <person name="Roulet A."/>
            <person name="Bouchez O."/>
            <person name="Jacobson D."/>
            <person name="Barret M."/>
        </authorList>
    </citation>
    <scope>NUCLEOTIDE SEQUENCE [LARGE SCALE GENOMIC DNA]</scope>
    <source>
        <strain evidence="2 3">CFBP13511</strain>
    </source>
</reference>
<evidence type="ECO:0008006" key="5">
    <source>
        <dbReference type="Google" id="ProtNLM"/>
    </source>
</evidence>
<evidence type="ECO:0000313" key="2">
    <source>
        <dbReference type="EMBL" id="TKJ95141.1"/>
    </source>
</evidence>
<dbReference type="STRING" id="1219360.GCA_001571305_00852"/>
<protein>
    <recommendedName>
        <fullName evidence="5">Asp/Glu racemase</fullName>
    </recommendedName>
</protein>
<dbReference type="Proteomes" id="UP000661012">
    <property type="component" value="Unassembled WGS sequence"/>
</dbReference>
<evidence type="ECO:0000313" key="3">
    <source>
        <dbReference type="Proteomes" id="UP000306393"/>
    </source>
</evidence>
<dbReference type="Proteomes" id="UP000306393">
    <property type="component" value="Unassembled WGS sequence"/>
</dbReference>
<gene>
    <name evidence="2" type="ORF">EpCFBP13511_01950</name>
    <name evidence="1" type="ORF">IFT93_01790</name>
</gene>
<evidence type="ECO:0000313" key="4">
    <source>
        <dbReference type="Proteomes" id="UP000661012"/>
    </source>
</evidence>